<evidence type="ECO:0000313" key="6">
    <source>
        <dbReference type="Proteomes" id="UP000187134"/>
    </source>
</evidence>
<reference evidence="5 6" key="1">
    <citation type="submission" date="2016-11" db="EMBL/GenBank/DDBJ databases">
        <title>Paenibacillus species isolates.</title>
        <authorList>
            <person name="Beno S.M."/>
        </authorList>
    </citation>
    <scope>NUCLEOTIDE SEQUENCE [LARGE SCALE GENOMIC DNA]</scope>
    <source>
        <strain evidence="5 6">FSL H8-0246</strain>
    </source>
</reference>
<evidence type="ECO:0000256" key="3">
    <source>
        <dbReference type="ARBA" id="ARBA00023163"/>
    </source>
</evidence>
<dbReference type="Proteomes" id="UP000187134">
    <property type="component" value="Unassembled WGS sequence"/>
</dbReference>
<gene>
    <name evidence="5" type="ORF">BK131_27000</name>
</gene>
<dbReference type="Pfam" id="PF01638">
    <property type="entry name" value="HxlR"/>
    <property type="match status" value="1"/>
</dbReference>
<dbReference type="InterPro" id="IPR002577">
    <property type="entry name" value="HTH_HxlR"/>
</dbReference>
<dbReference type="Gene3D" id="1.10.10.10">
    <property type="entry name" value="Winged helix-like DNA-binding domain superfamily/Winged helix DNA-binding domain"/>
    <property type="match status" value="1"/>
</dbReference>
<dbReference type="EMBL" id="MRTJ01000020">
    <property type="protein sequence ID" value="OMF07192.1"/>
    <property type="molecule type" value="Genomic_DNA"/>
</dbReference>
<dbReference type="SUPFAM" id="SSF46785">
    <property type="entry name" value="Winged helix' DNA-binding domain"/>
    <property type="match status" value="1"/>
</dbReference>
<dbReference type="PROSITE" id="PS51118">
    <property type="entry name" value="HTH_HXLR"/>
    <property type="match status" value="1"/>
</dbReference>
<dbReference type="PANTHER" id="PTHR33204">
    <property type="entry name" value="TRANSCRIPTIONAL REGULATOR, MARR FAMILY"/>
    <property type="match status" value="1"/>
</dbReference>
<protein>
    <submittedName>
        <fullName evidence="5">Transcriptional regulator</fullName>
    </submittedName>
</protein>
<evidence type="ECO:0000259" key="4">
    <source>
        <dbReference type="PROSITE" id="PS51118"/>
    </source>
</evidence>
<sequence length="128" mass="15045">MSEELDHVCPQSYECKILVTLEVIGGKWKGIILFHLMNGPLRFNELKRRIPAVTQRMLTLQLRELESDGIVSRHIYRQIPPKVDYTLTPFGESLKPLIDEMRNWGEKYENILLTERNKETQEHEPSQV</sequence>
<keyword evidence="1" id="KW-0805">Transcription regulation</keyword>
<evidence type="ECO:0000313" key="5">
    <source>
        <dbReference type="EMBL" id="OMF07192.1"/>
    </source>
</evidence>
<feature type="domain" description="HTH hxlR-type" evidence="4">
    <location>
        <begin position="9"/>
        <end position="113"/>
    </location>
</feature>
<keyword evidence="3" id="KW-0804">Transcription</keyword>
<proteinExistence type="predicted"/>
<dbReference type="AlphaFoldDB" id="A0A1R1BHF7"/>
<organism evidence="5 6">
    <name type="scientific">Paenibacillus amylolyticus</name>
    <dbReference type="NCBI Taxonomy" id="1451"/>
    <lineage>
        <taxon>Bacteria</taxon>
        <taxon>Bacillati</taxon>
        <taxon>Bacillota</taxon>
        <taxon>Bacilli</taxon>
        <taxon>Bacillales</taxon>
        <taxon>Paenibacillaceae</taxon>
        <taxon>Paenibacillus</taxon>
    </lineage>
</organism>
<dbReference type="InterPro" id="IPR036390">
    <property type="entry name" value="WH_DNA-bd_sf"/>
</dbReference>
<comment type="caution">
    <text evidence="5">The sequence shown here is derived from an EMBL/GenBank/DDBJ whole genome shotgun (WGS) entry which is preliminary data.</text>
</comment>
<keyword evidence="2" id="KW-0238">DNA-binding</keyword>
<dbReference type="GO" id="GO:0003677">
    <property type="term" value="F:DNA binding"/>
    <property type="evidence" value="ECO:0007669"/>
    <property type="project" value="UniProtKB-KW"/>
</dbReference>
<accession>A0A1R1BHF7</accession>
<dbReference type="PANTHER" id="PTHR33204:SF29">
    <property type="entry name" value="TRANSCRIPTIONAL REGULATOR"/>
    <property type="match status" value="1"/>
</dbReference>
<dbReference type="OrthoDB" id="9791143at2"/>
<dbReference type="InterPro" id="IPR036388">
    <property type="entry name" value="WH-like_DNA-bd_sf"/>
</dbReference>
<evidence type="ECO:0000256" key="1">
    <source>
        <dbReference type="ARBA" id="ARBA00023015"/>
    </source>
</evidence>
<name>A0A1R1BHF7_PAEAM</name>
<evidence type="ECO:0000256" key="2">
    <source>
        <dbReference type="ARBA" id="ARBA00023125"/>
    </source>
</evidence>